<comment type="caution">
    <text evidence="2">The sequence shown here is derived from an EMBL/GenBank/DDBJ whole genome shotgun (WGS) entry which is preliminary data.</text>
</comment>
<dbReference type="EMBL" id="CAJJDN010000083">
    <property type="protein sequence ID" value="CAD8104756.1"/>
    <property type="molecule type" value="Genomic_DNA"/>
</dbReference>
<dbReference type="Proteomes" id="UP000692954">
    <property type="component" value="Unassembled WGS sequence"/>
</dbReference>
<evidence type="ECO:0000313" key="3">
    <source>
        <dbReference type="Proteomes" id="UP000692954"/>
    </source>
</evidence>
<sequence length="188" mass="22740">MPNAWGGQLNGTGCELRQKSIQENVNYCKILEFWKTIQKNSLQMIILSLFFLQIIDQQQSIKTIQKKKFQRFIQYEMNYIHQIILNDNILLVITETIVYIVYLLPLNVPVSVVEFAGWISRQEFYLFKSSIQNREYKTQFILIKQKMEILIMNMQLFKIVNICGIQFWYFFIKQYHKIQCKRYLIKKQ</sequence>
<keyword evidence="1" id="KW-1133">Transmembrane helix</keyword>
<keyword evidence="1" id="KW-0812">Transmembrane</keyword>
<feature type="transmembrane region" description="Helical" evidence="1">
    <location>
        <begin position="149"/>
        <end position="172"/>
    </location>
</feature>
<keyword evidence="1" id="KW-0472">Membrane</keyword>
<organism evidence="2 3">
    <name type="scientific">Paramecium sonneborni</name>
    <dbReference type="NCBI Taxonomy" id="65129"/>
    <lineage>
        <taxon>Eukaryota</taxon>
        <taxon>Sar</taxon>
        <taxon>Alveolata</taxon>
        <taxon>Ciliophora</taxon>
        <taxon>Intramacronucleata</taxon>
        <taxon>Oligohymenophorea</taxon>
        <taxon>Peniculida</taxon>
        <taxon>Parameciidae</taxon>
        <taxon>Paramecium</taxon>
    </lineage>
</organism>
<keyword evidence="3" id="KW-1185">Reference proteome</keyword>
<name>A0A8S1PNZ7_9CILI</name>
<evidence type="ECO:0008006" key="4">
    <source>
        <dbReference type="Google" id="ProtNLM"/>
    </source>
</evidence>
<gene>
    <name evidence="2" type="ORF">PSON_ATCC_30995.1.T0830004</name>
</gene>
<accession>A0A8S1PNZ7</accession>
<evidence type="ECO:0000256" key="1">
    <source>
        <dbReference type="SAM" id="Phobius"/>
    </source>
</evidence>
<evidence type="ECO:0000313" key="2">
    <source>
        <dbReference type="EMBL" id="CAD8104756.1"/>
    </source>
</evidence>
<reference evidence="2" key="1">
    <citation type="submission" date="2021-01" db="EMBL/GenBank/DDBJ databases">
        <authorList>
            <consortium name="Genoscope - CEA"/>
            <person name="William W."/>
        </authorList>
    </citation>
    <scope>NUCLEOTIDE SEQUENCE</scope>
</reference>
<proteinExistence type="predicted"/>
<dbReference type="AlphaFoldDB" id="A0A8S1PNZ7"/>
<protein>
    <recommendedName>
        <fullName evidence="4">Transmembrane protein</fullName>
    </recommendedName>
</protein>